<dbReference type="AlphaFoldDB" id="C1DV55"/>
<evidence type="ECO:0000313" key="1">
    <source>
        <dbReference type="EMBL" id="ACN99738.1"/>
    </source>
</evidence>
<dbReference type="STRING" id="204536.SULAZ_1019"/>
<protein>
    <recommendedName>
        <fullName evidence="3">Nucleotidyl transferase AbiEii/AbiGii toxin family protein</fullName>
    </recommendedName>
</protein>
<dbReference type="KEGG" id="saf:SULAZ_1019"/>
<organism evidence="1 2">
    <name type="scientific">Sulfurihydrogenibium azorense (strain DSM 15241 / OCM 825 / Az-Fu1)</name>
    <dbReference type="NCBI Taxonomy" id="204536"/>
    <lineage>
        <taxon>Bacteria</taxon>
        <taxon>Pseudomonadati</taxon>
        <taxon>Aquificota</taxon>
        <taxon>Aquificia</taxon>
        <taxon>Aquificales</taxon>
        <taxon>Hydrogenothermaceae</taxon>
        <taxon>Sulfurihydrogenibium</taxon>
    </lineage>
</organism>
<evidence type="ECO:0008006" key="3">
    <source>
        <dbReference type="Google" id="ProtNLM"/>
    </source>
</evidence>
<dbReference type="HOGENOM" id="CLU_101791_0_0_0"/>
<dbReference type="EMBL" id="CP001229">
    <property type="protein sequence ID" value="ACN99738.1"/>
    <property type="molecule type" value="Genomic_DNA"/>
</dbReference>
<keyword evidence="2" id="KW-1185">Reference proteome</keyword>
<dbReference type="Gene3D" id="3.30.460.40">
    <property type="match status" value="1"/>
</dbReference>
<dbReference type="RefSeq" id="WP_012675046.1">
    <property type="nucleotide sequence ID" value="NC_012438.1"/>
</dbReference>
<dbReference type="Pfam" id="PF08843">
    <property type="entry name" value="AbiEii"/>
    <property type="match status" value="1"/>
</dbReference>
<accession>C1DV55</accession>
<dbReference type="Proteomes" id="UP000001369">
    <property type="component" value="Chromosome"/>
</dbReference>
<name>C1DV55_SULAA</name>
<sequence>MKEKDWTYLLNLAIDVLEEANLNINDWTFGGGTALMFYFHHRKSKDVDIFLENSQLLTRLSPRLNEKAEEISKEYVEQANFIKLKLNNQEIDFIVAPNLTGLKPKKVKINSKEIFIEQPEEIVAKKLFYRPESLKIRDIIDTVEVFKNSPNLMDILKKNKLLNEEIIKKRFEYLKKKEKDLNLSDLQLEKPINIKEVFDIFESLLNKDSYQKHSN</sequence>
<reference evidence="1 2" key="1">
    <citation type="journal article" date="2009" name="J. Bacteriol.">
        <title>Complete and draft genome sequences of six members of the Aquificales.</title>
        <authorList>
            <person name="Reysenbach A.L."/>
            <person name="Hamamura N."/>
            <person name="Podar M."/>
            <person name="Griffiths E."/>
            <person name="Ferreira S."/>
            <person name="Hochstein R."/>
            <person name="Heidelberg J."/>
            <person name="Johnson J."/>
            <person name="Mead D."/>
            <person name="Pohorille A."/>
            <person name="Sarmiento M."/>
            <person name="Schweighofer K."/>
            <person name="Seshadri R."/>
            <person name="Voytek M.A."/>
        </authorList>
    </citation>
    <scope>NUCLEOTIDE SEQUENCE [LARGE SCALE GENOMIC DNA]</scope>
    <source>
        <strain evidence="2">Az-Fu1 / DSM 15241 / OCM 825</strain>
    </source>
</reference>
<proteinExistence type="predicted"/>
<dbReference type="InterPro" id="IPR014942">
    <property type="entry name" value="AbiEii"/>
</dbReference>
<gene>
    <name evidence="1" type="ordered locus">SULAZ_1019</name>
</gene>
<dbReference type="eggNOG" id="ENOG5032HF7">
    <property type="taxonomic scope" value="Bacteria"/>
</dbReference>
<evidence type="ECO:0000313" key="2">
    <source>
        <dbReference type="Proteomes" id="UP000001369"/>
    </source>
</evidence>
<dbReference type="OrthoDB" id="9013441at2"/>